<accession>A0ABD1J0W8</accession>
<feature type="compositionally biased region" description="Low complexity" evidence="1">
    <location>
        <begin position="487"/>
        <end position="505"/>
    </location>
</feature>
<evidence type="ECO:0000256" key="1">
    <source>
        <dbReference type="SAM" id="MobiDB-lite"/>
    </source>
</evidence>
<feature type="compositionally biased region" description="Low complexity" evidence="1">
    <location>
        <begin position="529"/>
        <end position="585"/>
    </location>
</feature>
<gene>
    <name evidence="2" type="ORF">ACEWY4_024505</name>
</gene>
<reference evidence="2 3" key="1">
    <citation type="submission" date="2024-09" db="EMBL/GenBank/DDBJ databases">
        <title>A chromosome-level genome assembly of Gray's grenadier anchovy, Coilia grayii.</title>
        <authorList>
            <person name="Fu Z."/>
        </authorList>
    </citation>
    <scope>NUCLEOTIDE SEQUENCE [LARGE SCALE GENOMIC DNA]</scope>
    <source>
        <strain evidence="2">G4</strain>
        <tissue evidence="2">Muscle</tissue>
    </source>
</reference>
<dbReference type="PANTHER" id="PTHR37162">
    <property type="entry name" value="HAT FAMILY DIMERISATION DOMAINCONTAINING PROTEIN-RELATED"/>
    <property type="match status" value="1"/>
</dbReference>
<evidence type="ECO:0008006" key="4">
    <source>
        <dbReference type="Google" id="ProtNLM"/>
    </source>
</evidence>
<sequence length="668" mass="74053">MDRILNVLVRYFDDEMTKVVTQHFGTRMVNIADASSLTNALQEILQSYNLRWDQVTSILLDNCSVMRGKRSGVETQIRQLNPYLLDISGDTVHMVSNAAKALLGSFQNYVEDFCMDVYYDIEKFPKQKELFGELQSLLHMKKKSLIRPISSRFLQMLEVCNRVRALVDPLIAHYYSFLSPDEQHKYRWLLNQVQQQHGVTSDEKARMTVLQQQLGKGQSDTNTDTKKRICVLFSEFNKLTTTIDIYRGILPSFQVFLKKLQHDKPMLHILHVEKVLLVRDVLSKFMKHDAIPLDVDSLLNLDVHNRDLQYPDKLLSVGKFSHFAVNKARLDKKPWVRELYKALREGYTKAAVLVELVKALLSVFTGPLVEGSFNIMDDIIEKDRVRLSTETYEGFAIIKSHLKAVEQTPSTMTISADLRRSCLSHRLKDIKSILSTRKKNNDEKERKIKEALKVLSAVRVKKVKQAVTSHPPISAFRQPTTSKSTSEKALSISTSSSTTSSIGKSTYKRSAAGTHSTSTSRLSAGKPFTSTTSPGKSSSKSIPPTPPSTSTGKSSSKSTAPLSTSTGKSKSTTPPSTFTTSTGKSSSKRAASLSTFTGKSSSKSTPPTPPSTSTGKSSSESTSPFTSKSTPSTTSSTSTSTSSTSSSTSSKSKSTQKRVLKLDDFGKK</sequence>
<keyword evidence="3" id="KW-1185">Reference proteome</keyword>
<dbReference type="AlphaFoldDB" id="A0ABD1J0W8"/>
<dbReference type="InterPro" id="IPR012337">
    <property type="entry name" value="RNaseH-like_sf"/>
</dbReference>
<feature type="compositionally biased region" description="Low complexity" evidence="1">
    <location>
        <begin position="594"/>
        <end position="653"/>
    </location>
</feature>
<feature type="region of interest" description="Disordered" evidence="1">
    <location>
        <begin position="466"/>
        <end position="668"/>
    </location>
</feature>
<name>A0ABD1J0W8_9TELE</name>
<dbReference type="PANTHER" id="PTHR37162:SF1">
    <property type="entry name" value="BED-TYPE DOMAIN-CONTAINING PROTEIN"/>
    <property type="match status" value="1"/>
</dbReference>
<dbReference type="SUPFAM" id="SSF53098">
    <property type="entry name" value="Ribonuclease H-like"/>
    <property type="match status" value="1"/>
</dbReference>
<dbReference type="EMBL" id="JBHFQA010000021">
    <property type="protein sequence ID" value="KAL2080712.1"/>
    <property type="molecule type" value="Genomic_DNA"/>
</dbReference>
<comment type="caution">
    <text evidence="2">The sequence shown here is derived from an EMBL/GenBank/DDBJ whole genome shotgun (WGS) entry which is preliminary data.</text>
</comment>
<evidence type="ECO:0000313" key="3">
    <source>
        <dbReference type="Proteomes" id="UP001591681"/>
    </source>
</evidence>
<feature type="compositionally biased region" description="Polar residues" evidence="1">
    <location>
        <begin position="513"/>
        <end position="522"/>
    </location>
</feature>
<proteinExistence type="predicted"/>
<organism evidence="2 3">
    <name type="scientific">Coilia grayii</name>
    <name type="common">Gray's grenadier anchovy</name>
    <dbReference type="NCBI Taxonomy" id="363190"/>
    <lineage>
        <taxon>Eukaryota</taxon>
        <taxon>Metazoa</taxon>
        <taxon>Chordata</taxon>
        <taxon>Craniata</taxon>
        <taxon>Vertebrata</taxon>
        <taxon>Euteleostomi</taxon>
        <taxon>Actinopterygii</taxon>
        <taxon>Neopterygii</taxon>
        <taxon>Teleostei</taxon>
        <taxon>Clupei</taxon>
        <taxon>Clupeiformes</taxon>
        <taxon>Clupeoidei</taxon>
        <taxon>Engraulidae</taxon>
        <taxon>Coilinae</taxon>
        <taxon>Coilia</taxon>
    </lineage>
</organism>
<protein>
    <recommendedName>
        <fullName evidence="4">DUF4371 domain-containing protein</fullName>
    </recommendedName>
</protein>
<dbReference type="Proteomes" id="UP001591681">
    <property type="component" value="Unassembled WGS sequence"/>
</dbReference>
<evidence type="ECO:0000313" key="2">
    <source>
        <dbReference type="EMBL" id="KAL2080712.1"/>
    </source>
</evidence>